<dbReference type="Gramene" id="AET0Gv20060900.1">
    <property type="protein sequence ID" value="AET0Gv20060900.1"/>
    <property type="gene ID" value="AET0Gv20060900"/>
</dbReference>
<dbReference type="Proteomes" id="UP000015105">
    <property type="component" value="Unassembled WGS sequence"/>
</dbReference>
<dbReference type="SUPFAM" id="SSF47616">
    <property type="entry name" value="GST C-terminal domain-like"/>
    <property type="match status" value="1"/>
</dbReference>
<evidence type="ECO:0000256" key="1">
    <source>
        <dbReference type="SAM" id="MobiDB-lite"/>
    </source>
</evidence>
<reference evidence="3" key="2">
    <citation type="journal article" date="2017" name="Nat. Plants">
        <title>The Aegilops tauschii genome reveals multiple impacts of transposons.</title>
        <authorList>
            <person name="Zhao G."/>
            <person name="Zou C."/>
            <person name="Li K."/>
            <person name="Wang K."/>
            <person name="Li T."/>
            <person name="Gao L."/>
            <person name="Zhang X."/>
            <person name="Wang H."/>
            <person name="Yang Z."/>
            <person name="Liu X."/>
            <person name="Jiang W."/>
            <person name="Mao L."/>
            <person name="Kong X."/>
            <person name="Jiao Y."/>
            <person name="Jia J."/>
        </authorList>
    </citation>
    <scope>NUCLEOTIDE SEQUENCE [LARGE SCALE GENOMIC DNA]</scope>
    <source>
        <strain evidence="3">cv. AL8/78</strain>
    </source>
</reference>
<dbReference type="InterPro" id="IPR036282">
    <property type="entry name" value="Glutathione-S-Trfase_C_sf"/>
</dbReference>
<evidence type="ECO:0000313" key="2">
    <source>
        <dbReference type="EnsemblPlants" id="AET0Gv20060900.1"/>
    </source>
</evidence>
<accession>A0A452XDJ3</accession>
<name>A0A452XDJ3_AEGTS</name>
<feature type="compositionally biased region" description="Basic residues" evidence="1">
    <location>
        <begin position="68"/>
        <end position="80"/>
    </location>
</feature>
<organism evidence="2 3">
    <name type="scientific">Aegilops tauschii subsp. strangulata</name>
    <name type="common">Goatgrass</name>
    <dbReference type="NCBI Taxonomy" id="200361"/>
    <lineage>
        <taxon>Eukaryota</taxon>
        <taxon>Viridiplantae</taxon>
        <taxon>Streptophyta</taxon>
        <taxon>Embryophyta</taxon>
        <taxon>Tracheophyta</taxon>
        <taxon>Spermatophyta</taxon>
        <taxon>Magnoliopsida</taxon>
        <taxon>Liliopsida</taxon>
        <taxon>Poales</taxon>
        <taxon>Poaceae</taxon>
        <taxon>BOP clade</taxon>
        <taxon>Pooideae</taxon>
        <taxon>Triticodae</taxon>
        <taxon>Triticeae</taxon>
        <taxon>Triticinae</taxon>
        <taxon>Aegilops</taxon>
    </lineage>
</organism>
<dbReference type="Gene3D" id="1.20.1050.10">
    <property type="match status" value="1"/>
</dbReference>
<dbReference type="EnsemblPlants" id="AET0Gv20060900.1">
    <property type="protein sequence ID" value="AET0Gv20060900.1"/>
    <property type="gene ID" value="AET0Gv20060900"/>
</dbReference>
<protein>
    <submittedName>
        <fullName evidence="2">Uncharacterized protein</fullName>
    </submittedName>
</protein>
<dbReference type="AlphaFoldDB" id="A0A452XDJ3"/>
<feature type="region of interest" description="Disordered" evidence="1">
    <location>
        <begin position="61"/>
        <end position="96"/>
    </location>
</feature>
<proteinExistence type="predicted"/>
<reference evidence="2" key="3">
    <citation type="submission" date="2019-03" db="UniProtKB">
        <authorList>
            <consortium name="EnsemblPlants"/>
        </authorList>
    </citation>
    <scope>IDENTIFICATION</scope>
</reference>
<sequence length="126" mass="13860">DAPGLAGNDTSILPADPYSRAAARVWAAYVNDKVSSFDRLPLVARGVAPLNSLCCRSCSLRAPASSRQRSRRREPVRWRRPCPGSDTWKLPWQSAPKGRWRRRSSVVAPSGSLTSRSGAIFLGLRQ</sequence>
<reference evidence="3" key="1">
    <citation type="journal article" date="2014" name="Science">
        <title>Ancient hybridizations among the ancestral genomes of bread wheat.</title>
        <authorList>
            <consortium name="International Wheat Genome Sequencing Consortium,"/>
            <person name="Marcussen T."/>
            <person name="Sandve S.R."/>
            <person name="Heier L."/>
            <person name="Spannagl M."/>
            <person name="Pfeifer M."/>
            <person name="Jakobsen K.S."/>
            <person name="Wulff B.B."/>
            <person name="Steuernagel B."/>
            <person name="Mayer K.F."/>
            <person name="Olsen O.A."/>
        </authorList>
    </citation>
    <scope>NUCLEOTIDE SEQUENCE [LARGE SCALE GENOMIC DNA]</scope>
    <source>
        <strain evidence="3">cv. AL8/78</strain>
    </source>
</reference>
<keyword evidence="3" id="KW-1185">Reference proteome</keyword>
<evidence type="ECO:0000313" key="3">
    <source>
        <dbReference type="Proteomes" id="UP000015105"/>
    </source>
</evidence>